<keyword evidence="9" id="KW-0297">G-protein coupled receptor</keyword>
<feature type="domain" description="G-protein coupled receptors family 1 profile" evidence="11">
    <location>
        <begin position="44"/>
        <end position="296"/>
    </location>
</feature>
<dbReference type="InterPro" id="IPR000725">
    <property type="entry name" value="Olfact_rcpt"/>
</dbReference>
<protein>
    <recommendedName>
        <fullName evidence="10">Olfactory receptor</fullName>
    </recommendedName>
</protein>
<dbReference type="PANTHER" id="PTHR26450">
    <property type="entry name" value="OLFACTORY RECEPTOR 56B1-RELATED"/>
    <property type="match status" value="1"/>
</dbReference>
<evidence type="ECO:0000256" key="6">
    <source>
        <dbReference type="ARBA" id="ARBA00022989"/>
    </source>
</evidence>
<dbReference type="FunFam" id="1.20.1070.10:FF:000006">
    <property type="entry name" value="Olfactory receptor"/>
    <property type="match status" value="1"/>
</dbReference>
<keyword evidence="5 10" id="KW-0552">Olfaction</keyword>
<dbReference type="OrthoDB" id="10254436at2759"/>
<dbReference type="PANTHER" id="PTHR26450:SF59">
    <property type="entry name" value="OLFACTORY RECEPTOR"/>
    <property type="match status" value="1"/>
</dbReference>
<feature type="transmembrane region" description="Helical" evidence="10">
    <location>
        <begin position="101"/>
        <end position="123"/>
    </location>
</feature>
<feature type="transmembrane region" description="Helical" evidence="10">
    <location>
        <begin position="279"/>
        <end position="298"/>
    </location>
</feature>
<dbReference type="InterPro" id="IPR000276">
    <property type="entry name" value="GPCR_Rhodpsn"/>
</dbReference>
<sequence length="313" mass="34826">MPIGYNSSFAMPPTFLLIGIPGLQGGTFWLSIIFCAIYILSVMGNCAVFYIIKTEKSLQGPMYFFLSMLAVNDVVMPSSIVPKMMGIFWFGAGQIDAPSCLAQMFFVNSFCAVTSGVLTAMAYDRYVAICFPLRYVSVFTNALLVKLVAAIVVRAIVIILPIPLMVLRLRFCTNTVISHSYCDHMAVVNLSCSDTHINNIYGIVAVLCTMVTDLTLIGLSYAMILREVYKLSSTHARHKALGTCGSHVCVIIVAYFPLAFSAITYRIGQNRIPQSVHVFFADVYIILTVFLDPLIYGLKTKQIRERNFSTFWR</sequence>
<feature type="transmembrane region" description="Helical" evidence="10">
    <location>
        <begin position="135"/>
        <end position="160"/>
    </location>
</feature>
<gene>
    <name evidence="12" type="primary">OR52W1</name>
</gene>
<comment type="function">
    <text evidence="1">Odorant receptor.</text>
</comment>
<proteinExistence type="inferred from homology"/>
<keyword evidence="9" id="KW-0675">Receptor</keyword>
<dbReference type="GeneTree" id="ENSGT01150000286987"/>
<feature type="transmembrane region" description="Helical" evidence="10">
    <location>
        <begin position="28"/>
        <end position="51"/>
    </location>
</feature>
<evidence type="ECO:0000256" key="3">
    <source>
        <dbReference type="ARBA" id="ARBA00022606"/>
    </source>
</evidence>
<evidence type="ECO:0000256" key="5">
    <source>
        <dbReference type="ARBA" id="ARBA00022725"/>
    </source>
</evidence>
<feature type="transmembrane region" description="Helical" evidence="10">
    <location>
        <begin position="63"/>
        <end position="81"/>
    </location>
</feature>
<evidence type="ECO:0000256" key="9">
    <source>
        <dbReference type="RuleBase" id="RU000688"/>
    </source>
</evidence>
<dbReference type="PROSITE" id="PS50262">
    <property type="entry name" value="G_PROTEIN_RECEP_F1_2"/>
    <property type="match status" value="1"/>
</dbReference>
<dbReference type="InterPro" id="IPR050402">
    <property type="entry name" value="OR51/52/56-like"/>
</dbReference>
<keyword evidence="6 10" id="KW-1133">Transmembrane helix</keyword>
<dbReference type="GO" id="GO:0004930">
    <property type="term" value="F:G protein-coupled receptor activity"/>
    <property type="evidence" value="ECO:0007669"/>
    <property type="project" value="UniProtKB-KW"/>
</dbReference>
<dbReference type="PRINTS" id="PR00245">
    <property type="entry name" value="OLFACTORYR"/>
</dbReference>
<keyword evidence="8 9" id="KW-0807">Transducer</keyword>
<dbReference type="GO" id="GO:0005886">
    <property type="term" value="C:plasma membrane"/>
    <property type="evidence" value="ECO:0007669"/>
    <property type="project" value="UniProtKB-SubCell"/>
</dbReference>
<keyword evidence="10" id="KW-1003">Cell membrane</keyword>
<evidence type="ECO:0000256" key="10">
    <source>
        <dbReference type="RuleBase" id="RU363047"/>
    </source>
</evidence>
<evidence type="ECO:0000256" key="7">
    <source>
        <dbReference type="ARBA" id="ARBA00023136"/>
    </source>
</evidence>
<name>A0A8C5P981_9ANUR</name>
<keyword evidence="13" id="KW-1185">Reference proteome</keyword>
<organism evidence="12 13">
    <name type="scientific">Leptobrachium leishanense</name>
    <name type="common">Leishan spiny toad</name>
    <dbReference type="NCBI Taxonomy" id="445787"/>
    <lineage>
        <taxon>Eukaryota</taxon>
        <taxon>Metazoa</taxon>
        <taxon>Chordata</taxon>
        <taxon>Craniata</taxon>
        <taxon>Vertebrata</taxon>
        <taxon>Euteleostomi</taxon>
        <taxon>Amphibia</taxon>
        <taxon>Batrachia</taxon>
        <taxon>Anura</taxon>
        <taxon>Pelobatoidea</taxon>
        <taxon>Megophryidae</taxon>
        <taxon>Leptobrachium</taxon>
    </lineage>
</organism>
<keyword evidence="4 9" id="KW-0812">Transmembrane</keyword>
<dbReference type="PROSITE" id="PS00237">
    <property type="entry name" value="G_PROTEIN_RECEP_F1_1"/>
    <property type="match status" value="1"/>
</dbReference>
<dbReference type="PRINTS" id="PR00237">
    <property type="entry name" value="GPCRRHODOPSN"/>
</dbReference>
<dbReference type="Proteomes" id="UP000694569">
    <property type="component" value="Unplaced"/>
</dbReference>
<evidence type="ECO:0000313" key="13">
    <source>
        <dbReference type="Proteomes" id="UP000694569"/>
    </source>
</evidence>
<feature type="transmembrane region" description="Helical" evidence="10">
    <location>
        <begin position="245"/>
        <end position="267"/>
    </location>
</feature>
<dbReference type="AlphaFoldDB" id="A0A8C5P981"/>
<evidence type="ECO:0000256" key="1">
    <source>
        <dbReference type="ARBA" id="ARBA00002936"/>
    </source>
</evidence>
<dbReference type="InterPro" id="IPR017452">
    <property type="entry name" value="GPCR_Rhodpsn_7TM"/>
</dbReference>
<evidence type="ECO:0000256" key="8">
    <source>
        <dbReference type="ARBA" id="ARBA00023224"/>
    </source>
</evidence>
<reference evidence="12" key="1">
    <citation type="submission" date="2025-08" db="UniProtKB">
        <authorList>
            <consortium name="Ensembl"/>
        </authorList>
    </citation>
    <scope>IDENTIFICATION</scope>
</reference>
<evidence type="ECO:0000259" key="11">
    <source>
        <dbReference type="PROSITE" id="PS50262"/>
    </source>
</evidence>
<comment type="subcellular location">
    <subcellularLocation>
        <location evidence="10">Cell membrane</location>
        <topology evidence="10">Multi-pass membrane protein</topology>
    </subcellularLocation>
    <subcellularLocation>
        <location evidence="2">Membrane</location>
        <topology evidence="2">Multi-pass membrane protein</topology>
    </subcellularLocation>
</comment>
<dbReference type="SUPFAM" id="SSF81321">
    <property type="entry name" value="Family A G protein-coupled receptor-like"/>
    <property type="match status" value="1"/>
</dbReference>
<dbReference type="Ensembl" id="ENSLLET00000007554.1">
    <property type="protein sequence ID" value="ENSLLEP00000007255.1"/>
    <property type="gene ID" value="ENSLLEG00000004591.1"/>
</dbReference>
<dbReference type="Pfam" id="PF13853">
    <property type="entry name" value="7tm_4"/>
    <property type="match status" value="1"/>
</dbReference>
<dbReference type="CDD" id="cd15917">
    <property type="entry name" value="7tmA_OR51_52-like"/>
    <property type="match status" value="1"/>
</dbReference>
<accession>A0A8C5P981</accession>
<evidence type="ECO:0000256" key="2">
    <source>
        <dbReference type="ARBA" id="ARBA00004141"/>
    </source>
</evidence>
<evidence type="ECO:0000313" key="12">
    <source>
        <dbReference type="Ensembl" id="ENSLLEP00000007255.1"/>
    </source>
</evidence>
<keyword evidence="7 10" id="KW-0472">Membrane</keyword>
<dbReference type="GO" id="GO:0004984">
    <property type="term" value="F:olfactory receptor activity"/>
    <property type="evidence" value="ECO:0007669"/>
    <property type="project" value="InterPro"/>
</dbReference>
<reference evidence="12" key="2">
    <citation type="submission" date="2025-09" db="UniProtKB">
        <authorList>
            <consortium name="Ensembl"/>
        </authorList>
    </citation>
    <scope>IDENTIFICATION</scope>
</reference>
<dbReference type="Gene3D" id="1.20.1070.10">
    <property type="entry name" value="Rhodopsin 7-helix transmembrane proteins"/>
    <property type="match status" value="1"/>
</dbReference>
<feature type="transmembrane region" description="Helical" evidence="10">
    <location>
        <begin position="200"/>
        <end position="224"/>
    </location>
</feature>
<keyword evidence="3 10" id="KW-0716">Sensory transduction</keyword>
<evidence type="ECO:0000256" key="4">
    <source>
        <dbReference type="ARBA" id="ARBA00022692"/>
    </source>
</evidence>
<comment type="similarity">
    <text evidence="9">Belongs to the G-protein coupled receptor 1 family.</text>
</comment>